<gene>
    <name evidence="4" type="ORF">A3C90_02200</name>
</gene>
<evidence type="ECO:0000313" key="5">
    <source>
        <dbReference type="Proteomes" id="UP000177457"/>
    </source>
</evidence>
<dbReference type="AlphaFoldDB" id="A0A1F6MR12"/>
<dbReference type="STRING" id="1798683.A3C90_02200"/>
<dbReference type="InterPro" id="IPR013216">
    <property type="entry name" value="Methyltransf_11"/>
</dbReference>
<organism evidence="4 5">
    <name type="scientific">Candidatus Magasanikbacteria bacterium RIFCSPHIGHO2_02_FULL_51_14</name>
    <dbReference type="NCBI Taxonomy" id="1798683"/>
    <lineage>
        <taxon>Bacteria</taxon>
        <taxon>Candidatus Magasanikiibacteriota</taxon>
    </lineage>
</organism>
<protein>
    <recommendedName>
        <fullName evidence="3">Methyltransferase type 11 domain-containing protein</fullName>
    </recommendedName>
</protein>
<reference evidence="4 5" key="1">
    <citation type="journal article" date="2016" name="Nat. Commun.">
        <title>Thousands of microbial genomes shed light on interconnected biogeochemical processes in an aquifer system.</title>
        <authorList>
            <person name="Anantharaman K."/>
            <person name="Brown C.T."/>
            <person name="Hug L.A."/>
            <person name="Sharon I."/>
            <person name="Castelle C.J."/>
            <person name="Probst A.J."/>
            <person name="Thomas B.C."/>
            <person name="Singh A."/>
            <person name="Wilkins M.J."/>
            <person name="Karaoz U."/>
            <person name="Brodie E.L."/>
            <person name="Williams K.H."/>
            <person name="Hubbard S.S."/>
            <person name="Banfield J.F."/>
        </authorList>
    </citation>
    <scope>NUCLEOTIDE SEQUENCE [LARGE SCALE GENOMIC DNA]</scope>
</reference>
<proteinExistence type="predicted"/>
<dbReference type="Proteomes" id="UP000177457">
    <property type="component" value="Unassembled WGS sequence"/>
</dbReference>
<accession>A0A1F6MR12</accession>
<dbReference type="Pfam" id="PF08241">
    <property type="entry name" value="Methyltransf_11"/>
    <property type="match status" value="1"/>
</dbReference>
<dbReference type="CDD" id="cd02440">
    <property type="entry name" value="AdoMet_MTases"/>
    <property type="match status" value="1"/>
</dbReference>
<dbReference type="InterPro" id="IPR051422">
    <property type="entry name" value="AlkB_tRNA_MeTrf/Diox"/>
</dbReference>
<comment type="caution">
    <text evidence="4">The sequence shown here is derived from an EMBL/GenBank/DDBJ whole genome shotgun (WGS) entry which is preliminary data.</text>
</comment>
<dbReference type="PANTHER" id="PTHR13069">
    <property type="entry name" value="ALKYLATED DNA REPAIR PROTEIN ALKB HOMOLOG 8"/>
    <property type="match status" value="1"/>
</dbReference>
<dbReference type="Gene3D" id="3.40.50.150">
    <property type="entry name" value="Vaccinia Virus protein VP39"/>
    <property type="match status" value="1"/>
</dbReference>
<dbReference type="SUPFAM" id="SSF53335">
    <property type="entry name" value="S-adenosyl-L-methionine-dependent methyltransferases"/>
    <property type="match status" value="1"/>
</dbReference>
<dbReference type="EMBL" id="MFQE01000002">
    <property type="protein sequence ID" value="OGH74077.1"/>
    <property type="molecule type" value="Genomic_DNA"/>
</dbReference>
<evidence type="ECO:0000256" key="1">
    <source>
        <dbReference type="ARBA" id="ARBA00022603"/>
    </source>
</evidence>
<evidence type="ECO:0000313" key="4">
    <source>
        <dbReference type="EMBL" id="OGH74077.1"/>
    </source>
</evidence>
<dbReference type="GO" id="GO:0006400">
    <property type="term" value="P:tRNA modification"/>
    <property type="evidence" value="ECO:0007669"/>
    <property type="project" value="UniProtKB-ARBA"/>
</dbReference>
<name>A0A1F6MR12_9BACT</name>
<dbReference type="GO" id="GO:0032259">
    <property type="term" value="P:methylation"/>
    <property type="evidence" value="ECO:0007669"/>
    <property type="project" value="UniProtKB-KW"/>
</dbReference>
<dbReference type="InterPro" id="IPR029063">
    <property type="entry name" value="SAM-dependent_MTases_sf"/>
</dbReference>
<evidence type="ECO:0000256" key="2">
    <source>
        <dbReference type="ARBA" id="ARBA00022679"/>
    </source>
</evidence>
<keyword evidence="1" id="KW-0489">Methyltransferase</keyword>
<dbReference type="GO" id="GO:0008757">
    <property type="term" value="F:S-adenosylmethionine-dependent methyltransferase activity"/>
    <property type="evidence" value="ECO:0007669"/>
    <property type="project" value="InterPro"/>
</dbReference>
<dbReference type="GO" id="GO:0008175">
    <property type="term" value="F:tRNA methyltransferase activity"/>
    <property type="evidence" value="ECO:0007669"/>
    <property type="project" value="UniProtKB-ARBA"/>
</dbReference>
<dbReference type="PANTHER" id="PTHR13069:SF21">
    <property type="entry name" value="ALKYLATED DNA REPAIR PROTEIN ALKB HOMOLOG 8"/>
    <property type="match status" value="1"/>
</dbReference>
<evidence type="ECO:0000259" key="3">
    <source>
        <dbReference type="Pfam" id="PF08241"/>
    </source>
</evidence>
<feature type="domain" description="Methyltransferase type 11" evidence="3">
    <location>
        <begin position="53"/>
        <end position="146"/>
    </location>
</feature>
<keyword evidence="2" id="KW-0808">Transferase</keyword>
<sequence length="252" mass="29388">MLSIMNKRDAQLTIQQTKRVYDAIAQSWAATHKELWEDLLPLKKYTKDGDTVLDLGCGSGRLYQLFLGLSIRYVGADQSREQLKFARKRYPRGKFVYGEMTNLSFKDQTFDVIYCIAAFHHLPDKKTRVQALKEMKRVLKPGGRVVMTNWHLWGKWGREKVKEGKYSTARGNNFLIPWRDEKRNITVQRFYHGFTRGELRALFREAGFRVEKQYISKGYSKNDAVVKENIVSVARSRRTPMSRASLPMNIPE</sequence>